<dbReference type="AlphaFoldDB" id="A0A6B9ZNE6"/>
<dbReference type="RefSeq" id="WP_162334884.1">
    <property type="nucleotide sequence ID" value="NZ_CP048113.1"/>
</dbReference>
<keyword evidence="2" id="KW-1185">Reference proteome</keyword>
<dbReference type="EMBL" id="CP048113">
    <property type="protein sequence ID" value="QHS63161.1"/>
    <property type="molecule type" value="Genomic_DNA"/>
</dbReference>
<evidence type="ECO:0000313" key="2">
    <source>
        <dbReference type="Proteomes" id="UP000476411"/>
    </source>
</evidence>
<dbReference type="KEGG" id="chih:GWR21_27305"/>
<sequence>MAKRGKIKNKTTQNEDKRPFRPRRYDKFILIVCEDQNTEPYYFRKIKAQFPANTVYLREIGTGKKPKGIVETAILEREKIHAEIGKSVDEVWIVFDKDDEGNNDTTLDSFNEAWKLAEKEKMCIAFSNEVFELWLLLHLIDITHDVAIPRKEIYKLLEQQIKQHHQFEHFIYKHGKSNIIDSILAIGSEVHAIRRAAQLLDGHKGKKPIEANPSTTVHILVKRLRELIDWYSYDLK</sequence>
<protein>
    <submittedName>
        <fullName evidence="1">RloB domain-containing protein</fullName>
    </submittedName>
</protein>
<name>A0A6B9ZNE6_9BACT</name>
<accession>A0A6B9ZNE6</accession>
<organism evidence="1 2">
    <name type="scientific">Chitinophaga agri</name>
    <dbReference type="NCBI Taxonomy" id="2703787"/>
    <lineage>
        <taxon>Bacteria</taxon>
        <taxon>Pseudomonadati</taxon>
        <taxon>Bacteroidota</taxon>
        <taxon>Chitinophagia</taxon>
        <taxon>Chitinophagales</taxon>
        <taxon>Chitinophagaceae</taxon>
        <taxon>Chitinophaga</taxon>
    </lineage>
</organism>
<evidence type="ECO:0000313" key="1">
    <source>
        <dbReference type="EMBL" id="QHS63161.1"/>
    </source>
</evidence>
<dbReference type="Pfam" id="PF13707">
    <property type="entry name" value="RloB"/>
    <property type="match status" value="1"/>
</dbReference>
<proteinExistence type="predicted"/>
<dbReference type="InterPro" id="IPR025591">
    <property type="entry name" value="RloB"/>
</dbReference>
<gene>
    <name evidence="1" type="ORF">GWR21_27305</name>
</gene>
<reference evidence="1 2" key="1">
    <citation type="submission" date="2020-01" db="EMBL/GenBank/DDBJ databases">
        <title>Complete genome sequence of Chitinophaga sp. H33E-04 isolated from quinoa roots.</title>
        <authorList>
            <person name="Weon H.-Y."/>
            <person name="Lee S.A."/>
        </authorList>
    </citation>
    <scope>NUCLEOTIDE SEQUENCE [LARGE SCALE GENOMIC DNA]</scope>
    <source>
        <strain evidence="1 2">H33E-04</strain>
    </source>
</reference>
<dbReference type="Proteomes" id="UP000476411">
    <property type="component" value="Chromosome"/>
</dbReference>